<evidence type="ECO:0000256" key="8">
    <source>
        <dbReference type="PIRSR" id="PIRSR000296-1"/>
    </source>
</evidence>
<evidence type="ECO:0000256" key="5">
    <source>
        <dbReference type="ARBA" id="ARBA00023002"/>
    </source>
</evidence>
<keyword evidence="5 7" id="KW-0560">Oxidoreductase</keyword>
<keyword evidence="6 7" id="KW-0408">Iron</keyword>
<dbReference type="AlphaFoldDB" id="A0A1G9M959"/>
<dbReference type="InterPro" id="IPR011614">
    <property type="entry name" value="Catalase_core"/>
</dbReference>
<dbReference type="RefSeq" id="WP_089728780.1">
    <property type="nucleotide sequence ID" value="NZ_FNGI01000006.1"/>
</dbReference>
<evidence type="ECO:0000256" key="6">
    <source>
        <dbReference type="ARBA" id="ARBA00023004"/>
    </source>
</evidence>
<evidence type="ECO:0000259" key="12">
    <source>
        <dbReference type="SMART" id="SM01060"/>
    </source>
</evidence>
<evidence type="ECO:0000256" key="3">
    <source>
        <dbReference type="ARBA" id="ARBA00022617"/>
    </source>
</evidence>
<dbReference type="SUPFAM" id="SSF56634">
    <property type="entry name" value="Heme-dependent catalase-like"/>
    <property type="match status" value="1"/>
</dbReference>
<evidence type="ECO:0000313" key="14">
    <source>
        <dbReference type="Proteomes" id="UP000198654"/>
    </source>
</evidence>
<dbReference type="InterPro" id="IPR020835">
    <property type="entry name" value="Catalase_sf"/>
</dbReference>
<dbReference type="GO" id="GO:0046872">
    <property type="term" value="F:metal ion binding"/>
    <property type="evidence" value="ECO:0007669"/>
    <property type="project" value="UniProtKB-KW"/>
</dbReference>
<proteinExistence type="inferred from homology"/>
<evidence type="ECO:0000256" key="4">
    <source>
        <dbReference type="ARBA" id="ARBA00022723"/>
    </source>
</evidence>
<evidence type="ECO:0000256" key="9">
    <source>
        <dbReference type="PIRSR" id="PIRSR000296-2"/>
    </source>
</evidence>
<evidence type="ECO:0000256" key="7">
    <source>
        <dbReference type="PIRNR" id="PIRNR000296"/>
    </source>
</evidence>
<name>A0A1G9M959_9GAMM</name>
<keyword evidence="14" id="KW-1185">Reference proteome</keyword>
<evidence type="ECO:0000256" key="2">
    <source>
        <dbReference type="ARBA" id="ARBA00022559"/>
    </source>
</evidence>
<organism evidence="13 14">
    <name type="scientific">Modicisalibacter muralis</name>
    <dbReference type="NCBI Taxonomy" id="119000"/>
    <lineage>
        <taxon>Bacteria</taxon>
        <taxon>Pseudomonadati</taxon>
        <taxon>Pseudomonadota</taxon>
        <taxon>Gammaproteobacteria</taxon>
        <taxon>Oceanospirillales</taxon>
        <taxon>Halomonadaceae</taxon>
        <taxon>Modicisalibacter</taxon>
    </lineage>
</organism>
<dbReference type="PROSITE" id="PS51402">
    <property type="entry name" value="CATALASE_3"/>
    <property type="match status" value="1"/>
</dbReference>
<evidence type="ECO:0000256" key="11">
    <source>
        <dbReference type="SAM" id="Phobius"/>
    </source>
</evidence>
<reference evidence="13 14" key="1">
    <citation type="submission" date="2016-10" db="EMBL/GenBank/DDBJ databases">
        <authorList>
            <person name="de Groot N.N."/>
        </authorList>
    </citation>
    <scope>NUCLEOTIDE SEQUENCE [LARGE SCALE GENOMIC DNA]</scope>
    <source>
        <strain evidence="13 14">DSM 14789</strain>
    </source>
</reference>
<keyword evidence="4 7" id="KW-0479">Metal-binding</keyword>
<evidence type="ECO:0000256" key="1">
    <source>
        <dbReference type="ARBA" id="ARBA00005329"/>
    </source>
</evidence>
<feature type="binding site" description="axial binding residue" evidence="9">
    <location>
        <position position="333"/>
    </location>
    <ligand>
        <name>heme</name>
        <dbReference type="ChEBI" id="CHEBI:30413"/>
    </ligand>
    <ligandPart>
        <name>Fe</name>
        <dbReference type="ChEBI" id="CHEBI:18248"/>
    </ligandPart>
</feature>
<keyword evidence="11" id="KW-0472">Membrane</keyword>
<dbReference type="GO" id="GO:0020037">
    <property type="term" value="F:heme binding"/>
    <property type="evidence" value="ECO:0007669"/>
    <property type="project" value="InterPro"/>
</dbReference>
<gene>
    <name evidence="13" type="ORF">SAMN05661010_02357</name>
</gene>
<evidence type="ECO:0000313" key="13">
    <source>
        <dbReference type="EMBL" id="SDL70521.1"/>
    </source>
</evidence>
<dbReference type="EMBL" id="FNGI01000006">
    <property type="protein sequence ID" value="SDL70521.1"/>
    <property type="molecule type" value="Genomic_DNA"/>
</dbReference>
<dbReference type="InterPro" id="IPR024168">
    <property type="entry name" value="Catalase_SrpA-type_pred"/>
</dbReference>
<keyword evidence="11" id="KW-1133">Transmembrane helix</keyword>
<feature type="region of interest" description="Disordered" evidence="10">
    <location>
        <begin position="267"/>
        <end position="286"/>
    </location>
</feature>
<comment type="cofactor">
    <cofactor evidence="7">
        <name>heme</name>
        <dbReference type="ChEBI" id="CHEBI:30413"/>
    </cofactor>
</comment>
<dbReference type="InterPro" id="IPR018028">
    <property type="entry name" value="Catalase"/>
</dbReference>
<accession>A0A1G9M959</accession>
<feature type="compositionally biased region" description="Basic and acidic residues" evidence="10">
    <location>
        <begin position="355"/>
        <end position="366"/>
    </location>
</feature>
<evidence type="ECO:0000256" key="10">
    <source>
        <dbReference type="SAM" id="MobiDB-lite"/>
    </source>
</evidence>
<dbReference type="Gene3D" id="1.20.1280.120">
    <property type="match status" value="1"/>
</dbReference>
<dbReference type="SMART" id="SM01060">
    <property type="entry name" value="Catalase"/>
    <property type="match status" value="1"/>
</dbReference>
<dbReference type="GO" id="GO:0005737">
    <property type="term" value="C:cytoplasm"/>
    <property type="evidence" value="ECO:0007669"/>
    <property type="project" value="TreeGrafter"/>
</dbReference>
<dbReference type="Gene3D" id="2.40.180.10">
    <property type="entry name" value="Catalase core domain"/>
    <property type="match status" value="1"/>
</dbReference>
<dbReference type="CDD" id="cd08153">
    <property type="entry name" value="srpA_like"/>
    <property type="match status" value="1"/>
</dbReference>
<comment type="function">
    <text evidence="7">Has an organic peroxide-dependent peroxidase activity.</text>
</comment>
<keyword evidence="3 7" id="KW-0349">Heme</keyword>
<dbReference type="PANTHER" id="PTHR11465">
    <property type="entry name" value="CATALASE"/>
    <property type="match status" value="1"/>
</dbReference>
<dbReference type="STRING" id="119000.SAMN05661010_02357"/>
<protein>
    <recommendedName>
        <fullName evidence="7">Catalase-related peroxidase</fullName>
        <ecNumber evidence="7">1.11.1.-</ecNumber>
    </recommendedName>
</protein>
<dbReference type="GO" id="GO:0042744">
    <property type="term" value="P:hydrogen peroxide catabolic process"/>
    <property type="evidence" value="ECO:0007669"/>
    <property type="project" value="TreeGrafter"/>
</dbReference>
<keyword evidence="11" id="KW-0812">Transmembrane</keyword>
<feature type="active site" evidence="8">
    <location>
        <position position="64"/>
    </location>
</feature>
<feature type="compositionally biased region" description="Basic and acidic residues" evidence="10">
    <location>
        <begin position="274"/>
        <end position="286"/>
    </location>
</feature>
<feature type="transmembrane region" description="Helical" evidence="11">
    <location>
        <begin position="12"/>
        <end position="36"/>
    </location>
</feature>
<dbReference type="Proteomes" id="UP000198654">
    <property type="component" value="Unassembled WGS sequence"/>
</dbReference>
<feature type="region of interest" description="Disordered" evidence="10">
    <location>
        <begin position="319"/>
        <end position="366"/>
    </location>
</feature>
<dbReference type="PIRSF" id="PIRSF000296">
    <property type="entry name" value="SrpA"/>
    <property type="match status" value="1"/>
</dbReference>
<dbReference type="PANTHER" id="PTHR11465:SF9">
    <property type="entry name" value="CATALASE"/>
    <property type="match status" value="1"/>
</dbReference>
<dbReference type="EC" id="1.11.1.-" evidence="7"/>
<comment type="similarity">
    <text evidence="1 7">Belongs to the catalase family.</text>
</comment>
<sequence>MTRKLSKPPYLFLRLGSIAVALIIMATAFAYVSGWLDPQRLTPDRIINTFEANAGIHEGYRRNHAKGICVSGEFVSNGNATGLSRASVFERGRRVPVVGRLAVPGPNPVIADGKPLVRSFALRFSLPGGEEWRTAMNAMPVFSVSTPQAFYEKLEASKPDPETGKPDPRKIAAFFAAHPETQAFRDWAKTAQRSSSYANLAYNSLNAFRFIDASGNVQVVRWGLVPEAPFTPIRDAQLKNPDFLYSELQARLEQGPLRWHLVVTVAGPGDPTDDATKQWPDSRRKVDSGTLTIKRMQDQEHGACRDINYDPLILPEGIEGSDDPLLSARSATYSESFNRRAREQAEQPPSSASTDDAHDDSQETQS</sequence>
<keyword evidence="2 7" id="KW-0575">Peroxidase</keyword>
<dbReference type="OrthoDB" id="255727at2"/>
<dbReference type="Pfam" id="PF00199">
    <property type="entry name" value="Catalase"/>
    <property type="match status" value="1"/>
</dbReference>
<dbReference type="GO" id="GO:0042542">
    <property type="term" value="P:response to hydrogen peroxide"/>
    <property type="evidence" value="ECO:0007669"/>
    <property type="project" value="TreeGrafter"/>
</dbReference>
<dbReference type="GO" id="GO:0004096">
    <property type="term" value="F:catalase activity"/>
    <property type="evidence" value="ECO:0007669"/>
    <property type="project" value="InterPro"/>
</dbReference>
<feature type="domain" description="Catalase core" evidence="12">
    <location>
        <begin position="49"/>
        <end position="362"/>
    </location>
</feature>